<gene>
    <name evidence="2" type="ORF">H9625_16495</name>
</gene>
<dbReference type="PANTHER" id="PTHR12526">
    <property type="entry name" value="GLYCOSYLTRANSFERASE"/>
    <property type="match status" value="1"/>
</dbReference>
<dbReference type="Gene3D" id="3.40.50.2000">
    <property type="entry name" value="Glycogen Phosphorylase B"/>
    <property type="match status" value="2"/>
</dbReference>
<sequence length="332" mass="38936">MIDMKKLFSFNSELNKVTGVQKVLLDIHHAVKDTYNAKIVGTIPYGQVNKNHGITQSEYIQFKNPFIFYNSIVIVHERKFLLMFWLMNHLLFQRIKLVYVHHNLFNDHRLLSVMPKTVVSISERTTRNLIEFFRVPPQNIHKIYNCVKEKHPSQRTYHINDKITLVYPARINQVKRQDEVYKQLKGKIDKRIQILFAGEGPNYQALKSLVKEDEQFKCLGFVNDIIGLLQQSDYMMLFSSKEGLPITLIEAAMCYTPIVCNDVGGNCEIARNGQNAFVANDWEELIRTVNRLPTLDATTYMYMANRSREIYEQNFTFEKFKNNYLNLLNHLT</sequence>
<evidence type="ECO:0000313" key="3">
    <source>
        <dbReference type="Proteomes" id="UP000620874"/>
    </source>
</evidence>
<name>A0ABR8YDE2_9BACT</name>
<feature type="domain" description="Glycosyl transferase family 1" evidence="1">
    <location>
        <begin position="160"/>
        <end position="305"/>
    </location>
</feature>
<dbReference type="Pfam" id="PF00534">
    <property type="entry name" value="Glycos_transf_1"/>
    <property type="match status" value="1"/>
</dbReference>
<dbReference type="PANTHER" id="PTHR12526:SF630">
    <property type="entry name" value="GLYCOSYLTRANSFERASE"/>
    <property type="match status" value="1"/>
</dbReference>
<dbReference type="Proteomes" id="UP000620874">
    <property type="component" value="Unassembled WGS sequence"/>
</dbReference>
<reference evidence="2 3" key="1">
    <citation type="submission" date="2020-08" db="EMBL/GenBank/DDBJ databases">
        <title>A Genomic Blueprint of the Chicken Gut Microbiome.</title>
        <authorList>
            <person name="Gilroy R."/>
            <person name="Ravi A."/>
            <person name="Getino M."/>
            <person name="Pursley I."/>
            <person name="Horton D.L."/>
            <person name="Alikhan N.-F."/>
            <person name="Baker D."/>
            <person name="Gharbi K."/>
            <person name="Hall N."/>
            <person name="Watson M."/>
            <person name="Adriaenssens E.M."/>
            <person name="Foster-Nyarko E."/>
            <person name="Jarju S."/>
            <person name="Secka A."/>
            <person name="Antonio M."/>
            <person name="Oren A."/>
            <person name="Chaudhuri R."/>
            <person name="La Ragione R.M."/>
            <person name="Hildebrand F."/>
            <person name="Pallen M.J."/>
        </authorList>
    </citation>
    <scope>NUCLEOTIDE SEQUENCE [LARGE SCALE GENOMIC DNA]</scope>
    <source>
        <strain evidence="2 3">Sa1CVN1</strain>
    </source>
</reference>
<dbReference type="InterPro" id="IPR001296">
    <property type="entry name" value="Glyco_trans_1"/>
</dbReference>
<comment type="caution">
    <text evidence="2">The sequence shown here is derived from an EMBL/GenBank/DDBJ whole genome shotgun (WGS) entry which is preliminary data.</text>
</comment>
<dbReference type="EMBL" id="JACSPP010000090">
    <property type="protein sequence ID" value="MBD8042009.1"/>
    <property type="molecule type" value="Genomic_DNA"/>
</dbReference>
<dbReference type="CDD" id="cd03801">
    <property type="entry name" value="GT4_PimA-like"/>
    <property type="match status" value="1"/>
</dbReference>
<protein>
    <submittedName>
        <fullName evidence="2">Glycosyltransferase family 4 protein</fullName>
    </submittedName>
</protein>
<proteinExistence type="predicted"/>
<organism evidence="2 3">
    <name type="scientific">Phocaeicola intestinalis</name>
    <dbReference type="NCBI Taxonomy" id="2762212"/>
    <lineage>
        <taxon>Bacteria</taxon>
        <taxon>Pseudomonadati</taxon>
        <taxon>Bacteroidota</taxon>
        <taxon>Bacteroidia</taxon>
        <taxon>Bacteroidales</taxon>
        <taxon>Bacteroidaceae</taxon>
        <taxon>Phocaeicola</taxon>
    </lineage>
</organism>
<accession>A0ABR8YDE2</accession>
<evidence type="ECO:0000259" key="1">
    <source>
        <dbReference type="Pfam" id="PF00534"/>
    </source>
</evidence>
<keyword evidence="3" id="KW-1185">Reference proteome</keyword>
<dbReference type="RefSeq" id="WP_191765390.1">
    <property type="nucleotide sequence ID" value="NZ_JACSPP010000090.1"/>
</dbReference>
<dbReference type="SUPFAM" id="SSF53756">
    <property type="entry name" value="UDP-Glycosyltransferase/glycogen phosphorylase"/>
    <property type="match status" value="1"/>
</dbReference>
<evidence type="ECO:0000313" key="2">
    <source>
        <dbReference type="EMBL" id="MBD8042009.1"/>
    </source>
</evidence>